<evidence type="ECO:0000313" key="2">
    <source>
        <dbReference type="Proteomes" id="UP000324222"/>
    </source>
</evidence>
<gene>
    <name evidence="1" type="ORF">E2C01_036009</name>
</gene>
<dbReference type="Proteomes" id="UP000324222">
    <property type="component" value="Unassembled WGS sequence"/>
</dbReference>
<protein>
    <submittedName>
        <fullName evidence="1">Uncharacterized protein</fullName>
    </submittedName>
</protein>
<reference evidence="1 2" key="1">
    <citation type="submission" date="2019-05" db="EMBL/GenBank/DDBJ databases">
        <title>Another draft genome of Portunus trituberculatus and its Hox gene families provides insights of decapod evolution.</title>
        <authorList>
            <person name="Jeong J.-H."/>
            <person name="Song I."/>
            <person name="Kim S."/>
            <person name="Choi T."/>
            <person name="Kim D."/>
            <person name="Ryu S."/>
            <person name="Kim W."/>
        </authorList>
    </citation>
    <scope>NUCLEOTIDE SEQUENCE [LARGE SCALE GENOMIC DNA]</scope>
    <source>
        <tissue evidence="1">Muscle</tissue>
    </source>
</reference>
<comment type="caution">
    <text evidence="1">The sequence shown here is derived from an EMBL/GenBank/DDBJ whole genome shotgun (WGS) entry which is preliminary data.</text>
</comment>
<dbReference type="EMBL" id="VSRR010005416">
    <property type="protein sequence ID" value="MPC42388.1"/>
    <property type="molecule type" value="Genomic_DNA"/>
</dbReference>
<organism evidence="1 2">
    <name type="scientific">Portunus trituberculatus</name>
    <name type="common">Swimming crab</name>
    <name type="synonym">Neptunus trituberculatus</name>
    <dbReference type="NCBI Taxonomy" id="210409"/>
    <lineage>
        <taxon>Eukaryota</taxon>
        <taxon>Metazoa</taxon>
        <taxon>Ecdysozoa</taxon>
        <taxon>Arthropoda</taxon>
        <taxon>Crustacea</taxon>
        <taxon>Multicrustacea</taxon>
        <taxon>Malacostraca</taxon>
        <taxon>Eumalacostraca</taxon>
        <taxon>Eucarida</taxon>
        <taxon>Decapoda</taxon>
        <taxon>Pleocyemata</taxon>
        <taxon>Brachyura</taxon>
        <taxon>Eubrachyura</taxon>
        <taxon>Portunoidea</taxon>
        <taxon>Portunidae</taxon>
        <taxon>Portuninae</taxon>
        <taxon>Portunus</taxon>
    </lineage>
</organism>
<proteinExistence type="predicted"/>
<keyword evidence="2" id="KW-1185">Reference proteome</keyword>
<dbReference type="AlphaFoldDB" id="A0A5B7FB98"/>
<name>A0A5B7FB98_PORTR</name>
<accession>A0A5B7FB98</accession>
<sequence length="98" mass="11272">MSSELQVRKPGDIKAERSRCAIMRKRGRREAARHTTRDFDPYRHVPFGCRSYKGESRCKEPRHAPLGLWCRSVMAHPISLGLGTSWPRTLPPITFNNP</sequence>
<evidence type="ECO:0000313" key="1">
    <source>
        <dbReference type="EMBL" id="MPC42388.1"/>
    </source>
</evidence>